<dbReference type="Proteomes" id="UP000807342">
    <property type="component" value="Unassembled WGS sequence"/>
</dbReference>
<feature type="compositionally biased region" description="Polar residues" evidence="1">
    <location>
        <begin position="9"/>
        <end position="22"/>
    </location>
</feature>
<organism evidence="2 3">
    <name type="scientific">Macrolepiota fuliginosa MF-IS2</name>
    <dbReference type="NCBI Taxonomy" id="1400762"/>
    <lineage>
        <taxon>Eukaryota</taxon>
        <taxon>Fungi</taxon>
        <taxon>Dikarya</taxon>
        <taxon>Basidiomycota</taxon>
        <taxon>Agaricomycotina</taxon>
        <taxon>Agaricomycetes</taxon>
        <taxon>Agaricomycetidae</taxon>
        <taxon>Agaricales</taxon>
        <taxon>Agaricineae</taxon>
        <taxon>Agaricaceae</taxon>
        <taxon>Macrolepiota</taxon>
    </lineage>
</organism>
<name>A0A9P6C988_9AGAR</name>
<protein>
    <submittedName>
        <fullName evidence="2">Uncharacterized protein</fullName>
    </submittedName>
</protein>
<gene>
    <name evidence="2" type="ORF">P691DRAFT_793945</name>
</gene>
<feature type="region of interest" description="Disordered" evidence="1">
    <location>
        <begin position="1"/>
        <end position="43"/>
    </location>
</feature>
<feature type="compositionally biased region" description="Polar residues" evidence="1">
    <location>
        <begin position="29"/>
        <end position="42"/>
    </location>
</feature>
<dbReference type="EMBL" id="MU151067">
    <property type="protein sequence ID" value="KAF9452873.1"/>
    <property type="molecule type" value="Genomic_DNA"/>
</dbReference>
<sequence length="237" mass="27359">MSRLASFRGPSTPTSSPVQQAKQQRHNQGKSTPSSPSKQVESTYHRKVRTCLQEIRTVTKTWEDLVLFDGLKSLKKLVNTRTDLDDELARTPDRLPRAHIVAPDLEIMDQCIAELDTIIGKLQKQFRRLNSSIETLESVVVEAHKAKGWQWVHEEPLWVTWSLEKFATSISDIIIPYHRSLNSHIEIVNVLRHHSASFETSREAVDEWVTQPWLQEGGWGTRWEDICDAEVERWEKA</sequence>
<proteinExistence type="predicted"/>
<dbReference type="OrthoDB" id="17066at2759"/>
<accession>A0A9P6C988</accession>
<keyword evidence="3" id="KW-1185">Reference proteome</keyword>
<reference evidence="2" key="1">
    <citation type="submission" date="2020-11" db="EMBL/GenBank/DDBJ databases">
        <authorList>
            <consortium name="DOE Joint Genome Institute"/>
            <person name="Ahrendt S."/>
            <person name="Riley R."/>
            <person name="Andreopoulos W."/>
            <person name="Labutti K."/>
            <person name="Pangilinan J."/>
            <person name="Ruiz-Duenas F.J."/>
            <person name="Barrasa J.M."/>
            <person name="Sanchez-Garcia M."/>
            <person name="Camarero S."/>
            <person name="Miyauchi S."/>
            <person name="Serrano A."/>
            <person name="Linde D."/>
            <person name="Babiker R."/>
            <person name="Drula E."/>
            <person name="Ayuso-Fernandez I."/>
            <person name="Pacheco R."/>
            <person name="Padilla G."/>
            <person name="Ferreira P."/>
            <person name="Barriuso J."/>
            <person name="Kellner H."/>
            <person name="Castanera R."/>
            <person name="Alfaro M."/>
            <person name="Ramirez L."/>
            <person name="Pisabarro A.G."/>
            <person name="Kuo A."/>
            <person name="Tritt A."/>
            <person name="Lipzen A."/>
            <person name="He G."/>
            <person name="Yan M."/>
            <person name="Ng V."/>
            <person name="Cullen D."/>
            <person name="Martin F."/>
            <person name="Rosso M.-N."/>
            <person name="Henrissat B."/>
            <person name="Hibbett D."/>
            <person name="Martinez A.T."/>
            <person name="Grigoriev I.V."/>
        </authorList>
    </citation>
    <scope>NUCLEOTIDE SEQUENCE</scope>
    <source>
        <strain evidence="2">MF-IS2</strain>
    </source>
</reference>
<comment type="caution">
    <text evidence="2">The sequence shown here is derived from an EMBL/GenBank/DDBJ whole genome shotgun (WGS) entry which is preliminary data.</text>
</comment>
<evidence type="ECO:0000256" key="1">
    <source>
        <dbReference type="SAM" id="MobiDB-lite"/>
    </source>
</evidence>
<evidence type="ECO:0000313" key="2">
    <source>
        <dbReference type="EMBL" id="KAF9452873.1"/>
    </source>
</evidence>
<dbReference type="AlphaFoldDB" id="A0A9P6C988"/>
<evidence type="ECO:0000313" key="3">
    <source>
        <dbReference type="Proteomes" id="UP000807342"/>
    </source>
</evidence>